<dbReference type="CDD" id="cd00143">
    <property type="entry name" value="PP2Cc"/>
    <property type="match status" value="1"/>
</dbReference>
<evidence type="ECO:0000313" key="2">
    <source>
        <dbReference type="EMBL" id="KAJ7346481.1"/>
    </source>
</evidence>
<proteinExistence type="predicted"/>
<dbReference type="SMART" id="SM00332">
    <property type="entry name" value="PP2Cc"/>
    <property type="match status" value="1"/>
</dbReference>
<dbReference type="AlphaFoldDB" id="A0AAD7EQM2"/>
<dbReference type="SUPFAM" id="SSF81606">
    <property type="entry name" value="PP2C-like"/>
    <property type="match status" value="1"/>
</dbReference>
<dbReference type="Proteomes" id="UP001218218">
    <property type="component" value="Unassembled WGS sequence"/>
</dbReference>
<organism evidence="2 3">
    <name type="scientific">Mycena albidolilacea</name>
    <dbReference type="NCBI Taxonomy" id="1033008"/>
    <lineage>
        <taxon>Eukaryota</taxon>
        <taxon>Fungi</taxon>
        <taxon>Dikarya</taxon>
        <taxon>Basidiomycota</taxon>
        <taxon>Agaricomycotina</taxon>
        <taxon>Agaricomycetes</taxon>
        <taxon>Agaricomycetidae</taxon>
        <taxon>Agaricales</taxon>
        <taxon>Marasmiineae</taxon>
        <taxon>Mycenaceae</taxon>
        <taxon>Mycena</taxon>
    </lineage>
</organism>
<dbReference type="InterPro" id="IPR036457">
    <property type="entry name" value="PPM-type-like_dom_sf"/>
</dbReference>
<dbReference type="GO" id="GO:0004722">
    <property type="term" value="F:protein serine/threonine phosphatase activity"/>
    <property type="evidence" value="ECO:0007669"/>
    <property type="project" value="InterPro"/>
</dbReference>
<evidence type="ECO:0000313" key="3">
    <source>
        <dbReference type="Proteomes" id="UP001218218"/>
    </source>
</evidence>
<protein>
    <submittedName>
        <fullName evidence="2">Phosphatase 2C-like domain-containing protein</fullName>
    </submittedName>
</protein>
<dbReference type="Pfam" id="PF00481">
    <property type="entry name" value="PP2C"/>
    <property type="match status" value="1"/>
</dbReference>
<name>A0AAD7EQM2_9AGAR</name>
<dbReference type="InterPro" id="IPR001932">
    <property type="entry name" value="PPM-type_phosphatase-like_dom"/>
</dbReference>
<gene>
    <name evidence="2" type="ORF">DFH08DRAFT_914555</name>
</gene>
<dbReference type="EMBL" id="JARIHO010000020">
    <property type="protein sequence ID" value="KAJ7346481.1"/>
    <property type="molecule type" value="Genomic_DNA"/>
</dbReference>
<dbReference type="Gene3D" id="3.60.40.10">
    <property type="entry name" value="PPM-type phosphatase domain"/>
    <property type="match status" value="1"/>
</dbReference>
<dbReference type="PANTHER" id="PTHR13832:SF792">
    <property type="entry name" value="GM14286P"/>
    <property type="match status" value="1"/>
</dbReference>
<dbReference type="PROSITE" id="PS51746">
    <property type="entry name" value="PPM_2"/>
    <property type="match status" value="1"/>
</dbReference>
<sequence length="433" mass="48847">MYPNVVSLAEASSSEHLLALAEVENFLSTDMGHPGEGPWTFRALPEPFLTTELNRLARPQSNRKVDSLTFQPCSPHVYQNQDRFVVEEWNFPGGTWQFNSVFDGHVNHYTVDYVAETLPKHIKRNLAAALRESGNRQIPPTRVSQILRDSIVQLDESISSNFLDLFPRDLRRLSQISDEQVQNIFQRDSTGRSNRAAARCLGGTTLVLSLTDPHEKNVWVANLGVLGLRHHSGAWTGTLVNHLHAGHDHREAQRIRAEHPREPDSVKHGRVLGFLEPTRAIGDIWLKIPSLYTSRVFLNLDQDWISQGTLRQCASRISTPPYVSSVPDIYHRDLPSRPWFLILCSDGLPSAETYNGMDPSTTTRIWTDLVGRIIDSQPPAVNVALSLLRAAIGGQDEHKVSRNLTVEMEERWMDDVSISIQRFTATGHRILVQ</sequence>
<accession>A0AAD7EQM2</accession>
<keyword evidence="3" id="KW-1185">Reference proteome</keyword>
<dbReference type="InterPro" id="IPR015655">
    <property type="entry name" value="PP2C"/>
</dbReference>
<feature type="domain" description="PPM-type phosphatase" evidence="1">
    <location>
        <begin position="64"/>
        <end position="423"/>
    </location>
</feature>
<evidence type="ECO:0000259" key="1">
    <source>
        <dbReference type="PROSITE" id="PS51746"/>
    </source>
</evidence>
<reference evidence="2" key="1">
    <citation type="submission" date="2023-03" db="EMBL/GenBank/DDBJ databases">
        <title>Massive genome expansion in bonnet fungi (Mycena s.s.) driven by repeated elements and novel gene families across ecological guilds.</title>
        <authorList>
            <consortium name="Lawrence Berkeley National Laboratory"/>
            <person name="Harder C.B."/>
            <person name="Miyauchi S."/>
            <person name="Viragh M."/>
            <person name="Kuo A."/>
            <person name="Thoen E."/>
            <person name="Andreopoulos B."/>
            <person name="Lu D."/>
            <person name="Skrede I."/>
            <person name="Drula E."/>
            <person name="Henrissat B."/>
            <person name="Morin E."/>
            <person name="Kohler A."/>
            <person name="Barry K."/>
            <person name="LaButti K."/>
            <person name="Morin E."/>
            <person name="Salamov A."/>
            <person name="Lipzen A."/>
            <person name="Mereny Z."/>
            <person name="Hegedus B."/>
            <person name="Baldrian P."/>
            <person name="Stursova M."/>
            <person name="Weitz H."/>
            <person name="Taylor A."/>
            <person name="Grigoriev I.V."/>
            <person name="Nagy L.G."/>
            <person name="Martin F."/>
            <person name="Kauserud H."/>
        </authorList>
    </citation>
    <scope>NUCLEOTIDE SEQUENCE</scope>
    <source>
        <strain evidence="2">CBHHK002</strain>
    </source>
</reference>
<comment type="caution">
    <text evidence="2">The sequence shown here is derived from an EMBL/GenBank/DDBJ whole genome shotgun (WGS) entry which is preliminary data.</text>
</comment>
<dbReference type="PANTHER" id="PTHR13832">
    <property type="entry name" value="PROTEIN PHOSPHATASE 2C"/>
    <property type="match status" value="1"/>
</dbReference>